<feature type="compositionally biased region" description="Basic and acidic residues" evidence="6">
    <location>
        <begin position="466"/>
        <end position="489"/>
    </location>
</feature>
<evidence type="ECO:0000256" key="4">
    <source>
        <dbReference type="ARBA" id="ARBA00022989"/>
    </source>
</evidence>
<comment type="subcellular location">
    <subcellularLocation>
        <location evidence="1">Membrane</location>
        <topology evidence="1">Multi-pass membrane protein</topology>
    </subcellularLocation>
</comment>
<dbReference type="OrthoDB" id="277931at2759"/>
<protein>
    <submittedName>
        <fullName evidence="8">DUF726-domain-containing protein</fullName>
    </submittedName>
</protein>
<feature type="transmembrane region" description="Helical" evidence="7">
    <location>
        <begin position="362"/>
        <end position="384"/>
    </location>
</feature>
<dbReference type="Pfam" id="PF05277">
    <property type="entry name" value="DUF726"/>
    <property type="match status" value="2"/>
</dbReference>
<feature type="transmembrane region" description="Helical" evidence="7">
    <location>
        <begin position="418"/>
        <end position="436"/>
    </location>
</feature>
<name>A0A1Y2BNP3_9FUNG</name>
<feature type="transmembrane region" description="Helical" evidence="7">
    <location>
        <begin position="391"/>
        <end position="412"/>
    </location>
</feature>
<organism evidence="8 9">
    <name type="scientific">Rhizoclosmatium globosum</name>
    <dbReference type="NCBI Taxonomy" id="329046"/>
    <lineage>
        <taxon>Eukaryota</taxon>
        <taxon>Fungi</taxon>
        <taxon>Fungi incertae sedis</taxon>
        <taxon>Chytridiomycota</taxon>
        <taxon>Chytridiomycota incertae sedis</taxon>
        <taxon>Chytridiomycetes</taxon>
        <taxon>Chytridiales</taxon>
        <taxon>Chytriomycetaceae</taxon>
        <taxon>Rhizoclosmatium</taxon>
    </lineage>
</organism>
<keyword evidence="5 7" id="KW-0472">Membrane</keyword>
<keyword evidence="9" id="KW-1185">Reference proteome</keyword>
<feature type="compositionally biased region" description="Polar residues" evidence="6">
    <location>
        <begin position="537"/>
        <end position="553"/>
    </location>
</feature>
<dbReference type="GO" id="GO:0016020">
    <property type="term" value="C:membrane"/>
    <property type="evidence" value="ECO:0007669"/>
    <property type="project" value="UniProtKB-SubCell"/>
</dbReference>
<feature type="region of interest" description="Disordered" evidence="6">
    <location>
        <begin position="1"/>
        <end position="26"/>
    </location>
</feature>
<dbReference type="InterPro" id="IPR029058">
    <property type="entry name" value="AB_hydrolase_fold"/>
</dbReference>
<evidence type="ECO:0000313" key="9">
    <source>
        <dbReference type="Proteomes" id="UP000193642"/>
    </source>
</evidence>
<evidence type="ECO:0000256" key="2">
    <source>
        <dbReference type="ARBA" id="ARBA00009824"/>
    </source>
</evidence>
<evidence type="ECO:0000313" key="8">
    <source>
        <dbReference type="EMBL" id="ORY36381.1"/>
    </source>
</evidence>
<feature type="region of interest" description="Disordered" evidence="6">
    <location>
        <begin position="466"/>
        <end position="503"/>
    </location>
</feature>
<gene>
    <name evidence="8" type="ORF">BCR33DRAFT_722189</name>
</gene>
<keyword evidence="3 7" id="KW-0812">Transmembrane</keyword>
<evidence type="ECO:0000256" key="6">
    <source>
        <dbReference type="SAM" id="MobiDB-lite"/>
    </source>
</evidence>
<evidence type="ECO:0000256" key="5">
    <source>
        <dbReference type="ARBA" id="ARBA00023136"/>
    </source>
</evidence>
<comment type="caution">
    <text evidence="8">The sequence shown here is derived from an EMBL/GenBank/DDBJ whole genome shotgun (WGS) entry which is preliminary data.</text>
</comment>
<feature type="region of interest" description="Disordered" evidence="6">
    <location>
        <begin position="898"/>
        <end position="927"/>
    </location>
</feature>
<proteinExistence type="inferred from homology"/>
<evidence type="ECO:0000256" key="7">
    <source>
        <dbReference type="SAM" id="Phobius"/>
    </source>
</evidence>
<feature type="region of interest" description="Disordered" evidence="6">
    <location>
        <begin position="253"/>
        <end position="274"/>
    </location>
</feature>
<dbReference type="SUPFAM" id="SSF53474">
    <property type="entry name" value="alpha/beta-Hydrolases"/>
    <property type="match status" value="1"/>
</dbReference>
<keyword evidence="4 7" id="KW-1133">Transmembrane helix</keyword>
<dbReference type="EMBL" id="MCGO01000056">
    <property type="protein sequence ID" value="ORY36381.1"/>
    <property type="molecule type" value="Genomic_DNA"/>
</dbReference>
<dbReference type="PANTHER" id="PTHR17920:SF3">
    <property type="entry name" value="TRANSMEMBRANE AND COILED-COIL DOMAIN-CONTAINING PROTEIN 4"/>
    <property type="match status" value="1"/>
</dbReference>
<reference evidence="8 9" key="1">
    <citation type="submission" date="2016-07" db="EMBL/GenBank/DDBJ databases">
        <title>Pervasive Adenine N6-methylation of Active Genes in Fungi.</title>
        <authorList>
            <consortium name="DOE Joint Genome Institute"/>
            <person name="Mondo S.J."/>
            <person name="Dannebaum R.O."/>
            <person name="Kuo R.C."/>
            <person name="Labutti K."/>
            <person name="Haridas S."/>
            <person name="Kuo A."/>
            <person name="Salamov A."/>
            <person name="Ahrendt S.R."/>
            <person name="Lipzen A."/>
            <person name="Sullivan W."/>
            <person name="Andreopoulos W.B."/>
            <person name="Clum A."/>
            <person name="Lindquist E."/>
            <person name="Daum C."/>
            <person name="Ramamoorthy G.K."/>
            <person name="Gryganskyi A."/>
            <person name="Culley D."/>
            <person name="Magnuson J.K."/>
            <person name="James T.Y."/>
            <person name="O'Malley M.A."/>
            <person name="Stajich J.E."/>
            <person name="Spatafora J.W."/>
            <person name="Visel A."/>
            <person name="Grigoriev I.V."/>
        </authorList>
    </citation>
    <scope>NUCLEOTIDE SEQUENCE [LARGE SCALE GENOMIC DNA]</scope>
    <source>
        <strain evidence="8 9">JEL800</strain>
    </source>
</reference>
<dbReference type="InterPro" id="IPR007941">
    <property type="entry name" value="DUF726"/>
</dbReference>
<feature type="region of interest" description="Disordered" evidence="6">
    <location>
        <begin position="537"/>
        <end position="560"/>
    </location>
</feature>
<evidence type="ECO:0000256" key="1">
    <source>
        <dbReference type="ARBA" id="ARBA00004141"/>
    </source>
</evidence>
<dbReference type="PANTHER" id="PTHR17920">
    <property type="entry name" value="TRANSMEMBRANE AND COILED-COIL DOMAIN-CONTAINING PROTEIN 4 TMCO4"/>
    <property type="match status" value="1"/>
</dbReference>
<dbReference type="AlphaFoldDB" id="A0A1Y2BNP3"/>
<dbReference type="Proteomes" id="UP000193642">
    <property type="component" value="Unassembled WGS sequence"/>
</dbReference>
<feature type="compositionally biased region" description="Polar residues" evidence="6">
    <location>
        <begin position="905"/>
        <end position="927"/>
    </location>
</feature>
<accession>A0A1Y2BNP3</accession>
<sequence>MSFLSTHHREIVPGSRSSNAGLVLGGGQEIKAPTGFGSDGRALDPSTLTPVVVAVQPLGPSEFAGPVLGYDVYFASEDEAVGGGSGSTSASSSSSSSSSWFFGSSASTSALKDGHRLQPPPTKDWSFVSADVHQPTTTTSTNSTSTKTLSKLSQSSPLFAADAASADAKVAYAGLVFLLLRHMRIKAMANASLGSAAIANFDRWSTAIQERLFEFANVSVQEKTMIENLALHGVLPKDLARSLVEDSERSFKKAASSSSSSPSSTPTPTTSSSFTSKEKDIRFTVLAHLYILSIANGCYDSYSRTLIRQVALSLLVDWHSVSALEDAISTQLKLRELEASSSTANIDSMRKERNEKEAGGRWIYAGLATLAGGAVIGVTAGLAAPLIASGITAAVSSISGSIGVGAAGITTLMGTTTGIALITGSGAGIGGGLAGYKMMKRTKGIKEFEFVAMEQAKQDIRIAKGQCRREERRKRKIEEKKRRNGDSVKEPVPTPGPAFNTTGFVTAGSTLPTFASTAAGINTTHRRGSVISIASEVSTSSTLDEDPTNSITSSEKEPHPNKSSVLITIAGWVSAQDSRTDFSLPFSTITPGVHGDHFSLVWETSDLVELGAAVKLLKAEVSSFVLCQGVQYFLLPVLMAGLTTPMWLMKLTYMVDNPWGNGLTKARKAGKVLADTLMSRVQGNRPVTLVGYSLGARVIYYCLLELSTRGEEAFSLVEEAYLFGCPVMATTKEWRAISSVVSGRLVNGYMTNDWVLSILYRASSAMFSDVCGLNPVKGVVGVENVCLDGLLTGGHLEYRSAMPKILKYVGFSVDKDAFDDYRANVAATTVKDEEKEVLIVAREEDVVKADDGKTVKRAQVVKDAPVTRSIKEEYEEMKKDDVAVRKALAMAQIAIKEEKEKQTPKKSTSWFGFGSTQKLPDRSNNWL</sequence>
<comment type="similarity">
    <text evidence="2">Belongs to the TMCO4 family.</text>
</comment>
<evidence type="ECO:0000256" key="3">
    <source>
        <dbReference type="ARBA" id="ARBA00022692"/>
    </source>
</evidence>